<dbReference type="CDD" id="cd03801">
    <property type="entry name" value="GT4_PimA-like"/>
    <property type="match status" value="1"/>
</dbReference>
<dbReference type="AlphaFoldDB" id="I4ER89"/>
<dbReference type="Gene3D" id="3.40.50.2000">
    <property type="entry name" value="Glycogen Phosphorylase B"/>
    <property type="match status" value="1"/>
</dbReference>
<name>I4ER89_MODI5</name>
<dbReference type="SUPFAM" id="SSF53756">
    <property type="entry name" value="UDP-Glycosyltransferase/glycogen phosphorylase"/>
    <property type="match status" value="1"/>
</dbReference>
<protein>
    <submittedName>
        <fullName evidence="2">Glycosyl transferase group 1</fullName>
    </submittedName>
</protein>
<sequence length="271" mass="28855">MTVPQALQHGYGRWPHVGAGTVRRRTDLQREVYSSARVCCTESSWAAAAIARDFDVPWDRLAVVGTGTTEVGLSAARDWSVPRFLFVGLDWQRKNGDRVVRAFIRLHRDHPQATLDVVGGHPPLDVAGVRTHGVLRRDSPADRARLAELFAVSTCFVMPSLFEPAGIVFTEAAAAGLPSVGGTVGGSIDLIGDAGRVVDPADDGAVETAMRELADPATAARLGGVARARGELFTWRAVAARLLDALGFSPPDGTRPVLLPLRGATVEGHRA</sequence>
<dbReference type="OMA" id="GVDWERK"/>
<dbReference type="STRING" id="477641.MODMU_0444"/>
<reference evidence="2 3" key="1">
    <citation type="journal article" date="2012" name="J. Bacteriol.">
        <title>Genome Sequence of Radiation-Resistant Modestobacter marinus Strain BC501, a Representative Actinobacterium That Thrives on Calcareous Stone Surfaces.</title>
        <authorList>
            <person name="Normand P."/>
            <person name="Gury J."/>
            <person name="Pujic P."/>
            <person name="Chouaia B."/>
            <person name="Crotti E."/>
            <person name="Brusetti L."/>
            <person name="Daffonchio D."/>
            <person name="Vacherie B."/>
            <person name="Barbe V."/>
            <person name="Medigue C."/>
            <person name="Calteau A."/>
            <person name="Ghodhbane-Gtari F."/>
            <person name="Essoussi I."/>
            <person name="Nouioui I."/>
            <person name="Abbassi-Ghozzi I."/>
            <person name="Gtari M."/>
        </authorList>
    </citation>
    <scope>NUCLEOTIDE SEQUENCE [LARGE SCALE GENOMIC DNA]</scope>
    <source>
        <strain evidence="3">BC 501</strain>
    </source>
</reference>
<dbReference type="Pfam" id="PF13692">
    <property type="entry name" value="Glyco_trans_1_4"/>
    <property type="match status" value="1"/>
</dbReference>
<dbReference type="GO" id="GO:0009103">
    <property type="term" value="P:lipopolysaccharide biosynthetic process"/>
    <property type="evidence" value="ECO:0007669"/>
    <property type="project" value="TreeGrafter"/>
</dbReference>
<dbReference type="GO" id="GO:0016757">
    <property type="term" value="F:glycosyltransferase activity"/>
    <property type="evidence" value="ECO:0007669"/>
    <property type="project" value="TreeGrafter"/>
</dbReference>
<evidence type="ECO:0000313" key="3">
    <source>
        <dbReference type="Proteomes" id="UP000006461"/>
    </source>
</evidence>
<keyword evidence="1 2" id="KW-0808">Transferase</keyword>
<dbReference type="EMBL" id="FO203431">
    <property type="protein sequence ID" value="CCH85902.1"/>
    <property type="molecule type" value="Genomic_DNA"/>
</dbReference>
<dbReference type="eggNOG" id="COG0438">
    <property type="taxonomic scope" value="Bacteria"/>
</dbReference>
<keyword evidence="3" id="KW-1185">Reference proteome</keyword>
<gene>
    <name evidence="2" type="ordered locus">MODMU_0444</name>
</gene>
<evidence type="ECO:0000313" key="2">
    <source>
        <dbReference type="EMBL" id="CCH85902.1"/>
    </source>
</evidence>
<evidence type="ECO:0000256" key="1">
    <source>
        <dbReference type="ARBA" id="ARBA00022679"/>
    </source>
</evidence>
<dbReference type="HOGENOM" id="CLU_1026073_0_0_11"/>
<dbReference type="OrthoDB" id="9810929at2"/>
<dbReference type="KEGG" id="mmar:MODMU_0444"/>
<dbReference type="PANTHER" id="PTHR46401">
    <property type="entry name" value="GLYCOSYLTRANSFERASE WBBK-RELATED"/>
    <property type="match status" value="1"/>
</dbReference>
<accession>I4ER89</accession>
<dbReference type="Proteomes" id="UP000006461">
    <property type="component" value="Chromosome"/>
</dbReference>
<organism evidence="2 3">
    <name type="scientific">Modestobacter italicus (strain DSM 44449 / CECT 9708 / BC 501)</name>
    <dbReference type="NCBI Taxonomy" id="2732864"/>
    <lineage>
        <taxon>Bacteria</taxon>
        <taxon>Bacillati</taxon>
        <taxon>Actinomycetota</taxon>
        <taxon>Actinomycetes</taxon>
        <taxon>Geodermatophilales</taxon>
        <taxon>Geodermatophilaceae</taxon>
        <taxon>Modestobacter</taxon>
    </lineage>
</organism>
<proteinExistence type="predicted"/>
<dbReference type="PANTHER" id="PTHR46401:SF2">
    <property type="entry name" value="GLYCOSYLTRANSFERASE WBBK-RELATED"/>
    <property type="match status" value="1"/>
</dbReference>